<proteinExistence type="predicted"/>
<dbReference type="EMBL" id="CM027685">
    <property type="protein sequence ID" value="KAG0527098.1"/>
    <property type="molecule type" value="Genomic_DNA"/>
</dbReference>
<evidence type="ECO:0000313" key="2">
    <source>
        <dbReference type="Proteomes" id="UP000807115"/>
    </source>
</evidence>
<reference evidence="1" key="1">
    <citation type="journal article" date="2019" name="BMC Genomics">
        <title>A new reference genome for Sorghum bicolor reveals high levels of sequence similarity between sweet and grain genotypes: implications for the genetics of sugar metabolism.</title>
        <authorList>
            <person name="Cooper E.A."/>
            <person name="Brenton Z.W."/>
            <person name="Flinn B.S."/>
            <person name="Jenkins J."/>
            <person name="Shu S."/>
            <person name="Flowers D."/>
            <person name="Luo F."/>
            <person name="Wang Y."/>
            <person name="Xia P."/>
            <person name="Barry K."/>
            <person name="Daum C."/>
            <person name="Lipzen A."/>
            <person name="Yoshinaga Y."/>
            <person name="Schmutz J."/>
            <person name="Saski C."/>
            <person name="Vermerris W."/>
            <person name="Kresovich S."/>
        </authorList>
    </citation>
    <scope>NUCLEOTIDE SEQUENCE</scope>
</reference>
<organism evidence="1 2">
    <name type="scientific">Sorghum bicolor</name>
    <name type="common">Sorghum</name>
    <name type="synonym">Sorghum vulgare</name>
    <dbReference type="NCBI Taxonomy" id="4558"/>
    <lineage>
        <taxon>Eukaryota</taxon>
        <taxon>Viridiplantae</taxon>
        <taxon>Streptophyta</taxon>
        <taxon>Embryophyta</taxon>
        <taxon>Tracheophyta</taxon>
        <taxon>Spermatophyta</taxon>
        <taxon>Magnoliopsida</taxon>
        <taxon>Liliopsida</taxon>
        <taxon>Poales</taxon>
        <taxon>Poaceae</taxon>
        <taxon>PACMAD clade</taxon>
        <taxon>Panicoideae</taxon>
        <taxon>Andropogonodae</taxon>
        <taxon>Andropogoneae</taxon>
        <taxon>Sorghinae</taxon>
        <taxon>Sorghum</taxon>
    </lineage>
</organism>
<dbReference type="Proteomes" id="UP000807115">
    <property type="component" value="Chromosome 6"/>
</dbReference>
<name>A0A921UD33_SORBI</name>
<protein>
    <submittedName>
        <fullName evidence="1">Uncharacterized protein</fullName>
    </submittedName>
</protein>
<sequence>MPVPHRARSLSSARLFGRRSHWFSRFTARYRHRQSQTGALIAETRGGRRAHGASLGHVCYCASSLLRLFCHCTPRWSPYPAQAARGVVFESCWYHYHYGTNPAPVARTDDKRC</sequence>
<evidence type="ECO:0000313" key="1">
    <source>
        <dbReference type="EMBL" id="KAG0527098.1"/>
    </source>
</evidence>
<reference evidence="1" key="2">
    <citation type="submission" date="2020-10" db="EMBL/GenBank/DDBJ databases">
        <authorList>
            <person name="Cooper E.A."/>
            <person name="Brenton Z.W."/>
            <person name="Flinn B.S."/>
            <person name="Jenkins J."/>
            <person name="Shu S."/>
            <person name="Flowers D."/>
            <person name="Luo F."/>
            <person name="Wang Y."/>
            <person name="Xia P."/>
            <person name="Barry K."/>
            <person name="Daum C."/>
            <person name="Lipzen A."/>
            <person name="Yoshinaga Y."/>
            <person name="Schmutz J."/>
            <person name="Saski C."/>
            <person name="Vermerris W."/>
            <person name="Kresovich S."/>
        </authorList>
    </citation>
    <scope>NUCLEOTIDE SEQUENCE</scope>
</reference>
<accession>A0A921UD33</accession>
<gene>
    <name evidence="1" type="ORF">BDA96_06G203000</name>
</gene>
<comment type="caution">
    <text evidence="1">The sequence shown here is derived from an EMBL/GenBank/DDBJ whole genome shotgun (WGS) entry which is preliminary data.</text>
</comment>
<dbReference type="AlphaFoldDB" id="A0A921UD33"/>